<organism evidence="1 2">
    <name type="scientific">Adiantum capillus-veneris</name>
    <name type="common">Maidenhair fern</name>
    <dbReference type="NCBI Taxonomy" id="13818"/>
    <lineage>
        <taxon>Eukaryota</taxon>
        <taxon>Viridiplantae</taxon>
        <taxon>Streptophyta</taxon>
        <taxon>Embryophyta</taxon>
        <taxon>Tracheophyta</taxon>
        <taxon>Polypodiopsida</taxon>
        <taxon>Polypodiidae</taxon>
        <taxon>Polypodiales</taxon>
        <taxon>Pteridineae</taxon>
        <taxon>Pteridaceae</taxon>
        <taxon>Vittarioideae</taxon>
        <taxon>Adiantum</taxon>
    </lineage>
</organism>
<reference evidence="1" key="1">
    <citation type="submission" date="2021-01" db="EMBL/GenBank/DDBJ databases">
        <title>Adiantum capillus-veneris genome.</title>
        <authorList>
            <person name="Fang Y."/>
            <person name="Liao Q."/>
        </authorList>
    </citation>
    <scope>NUCLEOTIDE SEQUENCE</scope>
    <source>
        <strain evidence="1">H3</strain>
        <tissue evidence="1">Leaf</tissue>
    </source>
</reference>
<dbReference type="Proteomes" id="UP000886520">
    <property type="component" value="Chromosome 13"/>
</dbReference>
<dbReference type="EMBL" id="JABFUD020000013">
    <property type="protein sequence ID" value="KAI5071359.1"/>
    <property type="molecule type" value="Genomic_DNA"/>
</dbReference>
<evidence type="ECO:0000313" key="2">
    <source>
        <dbReference type="Proteomes" id="UP000886520"/>
    </source>
</evidence>
<sequence length="87" mass="9494">MCQESNVSPPSTLKSRWKMEIYEGGVPPTFLVGLEEEGSLLSNCKKPFDVQPSSPLCPSFHGAFFAAQTFLDAKVYGNGYQRSSQGS</sequence>
<proteinExistence type="predicted"/>
<comment type="caution">
    <text evidence="1">The sequence shown here is derived from an EMBL/GenBank/DDBJ whole genome shotgun (WGS) entry which is preliminary data.</text>
</comment>
<protein>
    <submittedName>
        <fullName evidence="1">Uncharacterized protein</fullName>
    </submittedName>
</protein>
<evidence type="ECO:0000313" key="1">
    <source>
        <dbReference type="EMBL" id="KAI5071359.1"/>
    </source>
</evidence>
<name>A0A9D4UNU9_ADICA</name>
<keyword evidence="2" id="KW-1185">Reference proteome</keyword>
<accession>A0A9D4UNU9</accession>
<gene>
    <name evidence="1" type="ORF">GOP47_0013610</name>
</gene>
<dbReference type="AlphaFoldDB" id="A0A9D4UNU9"/>